<dbReference type="AlphaFoldDB" id="A0A4Y2RTF8"/>
<proteinExistence type="predicted"/>
<gene>
    <name evidence="1" type="ORF">AVEN_7738_1</name>
</gene>
<accession>A0A4Y2RTF8</accession>
<name>A0A4Y2RTF8_ARAVE</name>
<reference evidence="1 2" key="1">
    <citation type="journal article" date="2019" name="Sci. Rep.">
        <title>Orb-weaving spider Araneus ventricosus genome elucidates the spidroin gene catalogue.</title>
        <authorList>
            <person name="Kono N."/>
            <person name="Nakamura H."/>
            <person name="Ohtoshi R."/>
            <person name="Moran D.A.P."/>
            <person name="Shinohara A."/>
            <person name="Yoshida Y."/>
            <person name="Fujiwara M."/>
            <person name="Mori M."/>
            <person name="Tomita M."/>
            <person name="Arakawa K."/>
        </authorList>
    </citation>
    <scope>NUCLEOTIDE SEQUENCE [LARGE SCALE GENOMIC DNA]</scope>
</reference>
<dbReference type="EMBL" id="BGPR01018436">
    <property type="protein sequence ID" value="GBN79164.1"/>
    <property type="molecule type" value="Genomic_DNA"/>
</dbReference>
<evidence type="ECO:0000313" key="2">
    <source>
        <dbReference type="Proteomes" id="UP000499080"/>
    </source>
</evidence>
<protein>
    <submittedName>
        <fullName evidence="1">Uncharacterized protein</fullName>
    </submittedName>
</protein>
<organism evidence="1 2">
    <name type="scientific">Araneus ventricosus</name>
    <name type="common">Orbweaver spider</name>
    <name type="synonym">Epeira ventricosa</name>
    <dbReference type="NCBI Taxonomy" id="182803"/>
    <lineage>
        <taxon>Eukaryota</taxon>
        <taxon>Metazoa</taxon>
        <taxon>Ecdysozoa</taxon>
        <taxon>Arthropoda</taxon>
        <taxon>Chelicerata</taxon>
        <taxon>Arachnida</taxon>
        <taxon>Araneae</taxon>
        <taxon>Araneomorphae</taxon>
        <taxon>Entelegynae</taxon>
        <taxon>Araneoidea</taxon>
        <taxon>Araneidae</taxon>
        <taxon>Araneus</taxon>
    </lineage>
</organism>
<sequence>MTPPDHRSGRKQNVVSRKQARVLVILTSRFVALELERTSLFFLNLGEMARDDTASTPFKISPYLAGHLLSTMYDLTCSRPQTFRSLMKVSAQSTREVTNFLGRWARPRNDLKPQGKVKKLLTYVGTFFRR</sequence>
<keyword evidence="2" id="KW-1185">Reference proteome</keyword>
<comment type="caution">
    <text evidence="1">The sequence shown here is derived from an EMBL/GenBank/DDBJ whole genome shotgun (WGS) entry which is preliminary data.</text>
</comment>
<dbReference type="Proteomes" id="UP000499080">
    <property type="component" value="Unassembled WGS sequence"/>
</dbReference>
<evidence type="ECO:0000313" key="1">
    <source>
        <dbReference type="EMBL" id="GBN79164.1"/>
    </source>
</evidence>